<reference evidence="3 4" key="1">
    <citation type="journal article" date="2023" name="Commun. Biol.">
        <title>Genome analysis of Parmales, the sister group of diatoms, reveals the evolutionary specialization of diatoms from phago-mixotrophs to photoautotrophs.</title>
        <authorList>
            <person name="Ban H."/>
            <person name="Sato S."/>
            <person name="Yoshikawa S."/>
            <person name="Yamada K."/>
            <person name="Nakamura Y."/>
            <person name="Ichinomiya M."/>
            <person name="Sato N."/>
            <person name="Blanc-Mathieu R."/>
            <person name="Endo H."/>
            <person name="Kuwata A."/>
            <person name="Ogata H."/>
        </authorList>
    </citation>
    <scope>NUCLEOTIDE SEQUENCE [LARGE SCALE GENOMIC DNA]</scope>
</reference>
<dbReference type="SMART" id="SM00271">
    <property type="entry name" value="DnaJ"/>
    <property type="match status" value="1"/>
</dbReference>
<keyword evidence="4" id="KW-1185">Reference proteome</keyword>
<dbReference type="InterPro" id="IPR036869">
    <property type="entry name" value="J_dom_sf"/>
</dbReference>
<feature type="region of interest" description="Disordered" evidence="1">
    <location>
        <begin position="1"/>
        <end position="36"/>
    </location>
</feature>
<proteinExistence type="predicted"/>
<feature type="compositionally biased region" description="Pro residues" evidence="1">
    <location>
        <begin position="19"/>
        <end position="35"/>
    </location>
</feature>
<accession>A0ABQ6MGR5</accession>
<dbReference type="CDD" id="cd06257">
    <property type="entry name" value="DnaJ"/>
    <property type="match status" value="1"/>
</dbReference>
<evidence type="ECO:0000313" key="4">
    <source>
        <dbReference type="Proteomes" id="UP001165060"/>
    </source>
</evidence>
<gene>
    <name evidence="3" type="ORF">TeGR_g10558</name>
</gene>
<dbReference type="Gene3D" id="1.10.287.110">
    <property type="entry name" value="DnaJ domain"/>
    <property type="match status" value="1"/>
</dbReference>
<feature type="compositionally biased region" description="Pro residues" evidence="1">
    <location>
        <begin position="1"/>
        <end position="11"/>
    </location>
</feature>
<dbReference type="InterPro" id="IPR001623">
    <property type="entry name" value="DnaJ_domain"/>
</dbReference>
<protein>
    <recommendedName>
        <fullName evidence="2">J domain-containing protein</fullName>
    </recommendedName>
</protein>
<evidence type="ECO:0000313" key="3">
    <source>
        <dbReference type="EMBL" id="GMI25759.1"/>
    </source>
</evidence>
<dbReference type="SUPFAM" id="SSF46565">
    <property type="entry name" value="Chaperone J-domain"/>
    <property type="match status" value="1"/>
</dbReference>
<dbReference type="EMBL" id="BRYB01001437">
    <property type="protein sequence ID" value="GMI25759.1"/>
    <property type="molecule type" value="Genomic_DNA"/>
</dbReference>
<sequence length="204" mass="21638">MCKPSPPPRPASPTSVSGFPPPPLSPSPPPSPPSCPLDRALLLLSLDRTASPGQVKKRFRELCLVHHPDKLASRPASAPSLDFPALLDAYALLKSSYPASAPPRLRCRCPACDRPPASLADALRSLLAAASAAKSKAPLPTGTPLSELTRNVVRQCQKGNPKGDPMAHFRMLRAKRGRRAAGAGGRLAWGSFEPVILSQKKLNL</sequence>
<name>A0ABQ6MGR5_9STRA</name>
<evidence type="ECO:0000259" key="2">
    <source>
        <dbReference type="PROSITE" id="PS50076"/>
    </source>
</evidence>
<organism evidence="3 4">
    <name type="scientific">Tetraparma gracilis</name>
    <dbReference type="NCBI Taxonomy" id="2962635"/>
    <lineage>
        <taxon>Eukaryota</taxon>
        <taxon>Sar</taxon>
        <taxon>Stramenopiles</taxon>
        <taxon>Ochrophyta</taxon>
        <taxon>Bolidophyceae</taxon>
        <taxon>Parmales</taxon>
        <taxon>Triparmaceae</taxon>
        <taxon>Tetraparma</taxon>
    </lineage>
</organism>
<dbReference type="PROSITE" id="PS50076">
    <property type="entry name" value="DNAJ_2"/>
    <property type="match status" value="1"/>
</dbReference>
<dbReference type="Proteomes" id="UP001165060">
    <property type="component" value="Unassembled WGS sequence"/>
</dbReference>
<feature type="domain" description="J" evidence="2">
    <location>
        <begin position="39"/>
        <end position="98"/>
    </location>
</feature>
<evidence type="ECO:0000256" key="1">
    <source>
        <dbReference type="SAM" id="MobiDB-lite"/>
    </source>
</evidence>
<dbReference type="Pfam" id="PF00226">
    <property type="entry name" value="DnaJ"/>
    <property type="match status" value="1"/>
</dbReference>
<comment type="caution">
    <text evidence="3">The sequence shown here is derived from an EMBL/GenBank/DDBJ whole genome shotgun (WGS) entry which is preliminary data.</text>
</comment>